<evidence type="ECO:0000313" key="12">
    <source>
        <dbReference type="EMBL" id="RXK49179.1"/>
    </source>
</evidence>
<protein>
    <recommendedName>
        <fullName evidence="3">Arginase</fullName>
        <ecNumber evidence="2">3.5.3.1</ecNumber>
    </recommendedName>
</protein>
<dbReference type="InterPro" id="IPR006035">
    <property type="entry name" value="Ureohydrolase"/>
</dbReference>
<evidence type="ECO:0000256" key="1">
    <source>
        <dbReference type="ARBA" id="ARBA00005098"/>
    </source>
</evidence>
<evidence type="ECO:0000313" key="13">
    <source>
        <dbReference type="Proteomes" id="UP000289691"/>
    </source>
</evidence>
<dbReference type="Proteomes" id="UP000289691">
    <property type="component" value="Unassembled WGS sequence"/>
</dbReference>
<evidence type="ECO:0000256" key="6">
    <source>
        <dbReference type="ARBA" id="ARBA00022801"/>
    </source>
</evidence>
<dbReference type="CDD" id="cd09989">
    <property type="entry name" value="Arginase"/>
    <property type="match status" value="1"/>
</dbReference>
<dbReference type="OrthoDB" id="211870at2157"/>
<keyword evidence="4" id="KW-0056">Arginine metabolism</keyword>
<dbReference type="RefSeq" id="WP_129068775.1">
    <property type="nucleotide sequence ID" value="NZ_RDFA01000003.1"/>
</dbReference>
<comment type="pathway">
    <text evidence="1">Nitrogen metabolism; urea cycle; L-ornithine and urea from L-arginine: step 1/1.</text>
</comment>
<dbReference type="NCBIfam" id="TIGR01229">
    <property type="entry name" value="rocF_arginase"/>
    <property type="match status" value="1"/>
</dbReference>
<dbReference type="Pfam" id="PF00491">
    <property type="entry name" value="Arginase"/>
    <property type="match status" value="1"/>
</dbReference>
<evidence type="ECO:0000256" key="4">
    <source>
        <dbReference type="ARBA" id="ARBA00022503"/>
    </source>
</evidence>
<dbReference type="GO" id="GO:0006525">
    <property type="term" value="P:arginine metabolic process"/>
    <property type="evidence" value="ECO:0007669"/>
    <property type="project" value="UniProtKB-KW"/>
</dbReference>
<dbReference type="PROSITE" id="PS01053">
    <property type="entry name" value="ARGINASE_1"/>
    <property type="match status" value="1"/>
</dbReference>
<dbReference type="PANTHER" id="PTHR43782:SF3">
    <property type="entry name" value="ARGINASE"/>
    <property type="match status" value="1"/>
</dbReference>
<sequence>MDRNVRIIGVPMDLGADRRGVDMGPSAIRYAGLAESIEGLGVACSDWGDVHVPRPEGSDPDAGAPASGTAKFLAETETVCTRLAHEVADAVADGDFPLVLGGDHSIAIGTAGGVSRDAETGIVWFDAHGDFNTPATTPSGNVHGMGLAAILGKGPFADTDWAPAPNVAEENVALVGLRSVDAAERPNIRNSDVTAYTMTDIDARGVTEVVTEALDVATDGTDGVHVSLDLDWLDPTEAPGVGTPERGGVSYREAHAAMELISERAADPGRLASMELVEVNPILDRHNQTAELGVELAASALGKVIL</sequence>
<dbReference type="GO" id="GO:0005737">
    <property type="term" value="C:cytoplasm"/>
    <property type="evidence" value="ECO:0007669"/>
    <property type="project" value="TreeGrafter"/>
</dbReference>
<dbReference type="InterPro" id="IPR020855">
    <property type="entry name" value="Ureohydrolase_Mn_BS"/>
</dbReference>
<dbReference type="SUPFAM" id="SSF52768">
    <property type="entry name" value="Arginase/deacetylase"/>
    <property type="match status" value="1"/>
</dbReference>
<feature type="binding site" evidence="9">
    <location>
        <position position="104"/>
    </location>
    <ligand>
        <name>Mn(2+)</name>
        <dbReference type="ChEBI" id="CHEBI:29035"/>
        <label>1</label>
    </ligand>
</feature>
<dbReference type="FunFam" id="3.40.800.10:FF:000012">
    <property type="entry name" value="Arginase"/>
    <property type="match status" value="1"/>
</dbReference>
<dbReference type="InterPro" id="IPR023696">
    <property type="entry name" value="Ureohydrolase_dom_sf"/>
</dbReference>
<dbReference type="PIRSF" id="PIRSF036979">
    <property type="entry name" value="Arginase"/>
    <property type="match status" value="1"/>
</dbReference>
<feature type="binding site" evidence="9">
    <location>
        <position position="231"/>
    </location>
    <ligand>
        <name>Mn(2+)</name>
        <dbReference type="ChEBI" id="CHEBI:29035"/>
        <label>1</label>
    </ligand>
</feature>
<dbReference type="PROSITE" id="PS51409">
    <property type="entry name" value="ARGINASE_2"/>
    <property type="match status" value="1"/>
</dbReference>
<comment type="similarity">
    <text evidence="10 11">Belongs to the arginase family.</text>
</comment>
<evidence type="ECO:0000256" key="7">
    <source>
        <dbReference type="ARBA" id="ARBA00023211"/>
    </source>
</evidence>
<dbReference type="GO" id="GO:0004053">
    <property type="term" value="F:arginase activity"/>
    <property type="evidence" value="ECO:0007669"/>
    <property type="project" value="UniProtKB-EC"/>
</dbReference>
<evidence type="ECO:0000256" key="2">
    <source>
        <dbReference type="ARBA" id="ARBA00012168"/>
    </source>
</evidence>
<feature type="binding site" evidence="9">
    <location>
        <position position="130"/>
    </location>
    <ligand>
        <name>Mn(2+)</name>
        <dbReference type="ChEBI" id="CHEBI:29035"/>
        <label>1</label>
    </ligand>
</feature>
<evidence type="ECO:0000256" key="8">
    <source>
        <dbReference type="ARBA" id="ARBA00047391"/>
    </source>
</evidence>
<reference evidence="12 13" key="1">
    <citation type="submission" date="2019-01" db="EMBL/GenBank/DDBJ databases">
        <title>Halorientalis sp. F13-25 a new haloarchaeum isolated from hypersaline water.</title>
        <authorList>
            <person name="Ana D.-V."/>
            <person name="Cristina S.-P."/>
            <person name="Antonio V."/>
        </authorList>
    </citation>
    <scope>NUCLEOTIDE SEQUENCE [LARGE SCALE GENOMIC DNA]</scope>
    <source>
        <strain evidence="12 13">F13-25</strain>
    </source>
</reference>
<keyword evidence="13" id="KW-1185">Reference proteome</keyword>
<evidence type="ECO:0000256" key="10">
    <source>
        <dbReference type="PROSITE-ProRule" id="PRU00742"/>
    </source>
</evidence>
<evidence type="ECO:0000256" key="9">
    <source>
        <dbReference type="PIRSR" id="PIRSR036979-1"/>
    </source>
</evidence>
<dbReference type="InterPro" id="IPR014033">
    <property type="entry name" value="Arginase"/>
</dbReference>
<feature type="binding site" evidence="9">
    <location>
        <position position="126"/>
    </location>
    <ligand>
        <name>Mn(2+)</name>
        <dbReference type="ChEBI" id="CHEBI:29035"/>
        <label>2</label>
    </ligand>
</feature>
<comment type="caution">
    <text evidence="12">The sequence shown here is derived from an EMBL/GenBank/DDBJ whole genome shotgun (WGS) entry which is preliminary data.</text>
</comment>
<dbReference type="GO" id="GO:0000050">
    <property type="term" value="P:urea cycle"/>
    <property type="evidence" value="ECO:0007669"/>
    <property type="project" value="UniProtKB-UniPathway"/>
</dbReference>
<keyword evidence="6 11" id="KW-0378">Hydrolase</keyword>
<proteinExistence type="inferred from homology"/>
<keyword evidence="7 9" id="KW-0464">Manganese</keyword>
<evidence type="ECO:0000256" key="5">
    <source>
        <dbReference type="ARBA" id="ARBA00022723"/>
    </source>
</evidence>
<feature type="binding site" evidence="9">
    <location>
        <position position="229"/>
    </location>
    <ligand>
        <name>Mn(2+)</name>
        <dbReference type="ChEBI" id="CHEBI:29035"/>
        <label>1</label>
    </ligand>
</feature>
<dbReference type="UniPathway" id="UPA00158">
    <property type="reaction ID" value="UER00270"/>
</dbReference>
<dbReference type="EMBL" id="RDFA01000003">
    <property type="protein sequence ID" value="RXK49179.1"/>
    <property type="molecule type" value="Genomic_DNA"/>
</dbReference>
<evidence type="ECO:0000256" key="11">
    <source>
        <dbReference type="RuleBase" id="RU003684"/>
    </source>
</evidence>
<dbReference type="Gene3D" id="3.40.800.10">
    <property type="entry name" value="Ureohydrolase domain"/>
    <property type="match status" value="1"/>
</dbReference>
<gene>
    <name evidence="12" type="primary">rocF</name>
    <name evidence="12" type="ORF">EAF64_09660</name>
</gene>
<comment type="cofactor">
    <cofactor evidence="9">
        <name>Mn(2+)</name>
        <dbReference type="ChEBI" id="CHEBI:29035"/>
    </cofactor>
    <text evidence="9">Binds 2 manganese ions per subunit.</text>
</comment>
<accession>A0A498KVB0</accession>
<dbReference type="AlphaFoldDB" id="A0A498KVB0"/>
<dbReference type="GO" id="GO:0030145">
    <property type="term" value="F:manganese ion binding"/>
    <property type="evidence" value="ECO:0007669"/>
    <property type="project" value="TreeGrafter"/>
</dbReference>
<dbReference type="PRINTS" id="PR00116">
    <property type="entry name" value="ARGINASE"/>
</dbReference>
<feature type="binding site" evidence="9">
    <location>
        <position position="128"/>
    </location>
    <ligand>
        <name>Mn(2+)</name>
        <dbReference type="ChEBI" id="CHEBI:29035"/>
        <label>1</label>
    </ligand>
</feature>
<organism evidence="12 13">
    <name type="scientific">Halorientalis pallida</name>
    <dbReference type="NCBI Taxonomy" id="2479928"/>
    <lineage>
        <taxon>Archaea</taxon>
        <taxon>Methanobacteriati</taxon>
        <taxon>Methanobacteriota</taxon>
        <taxon>Stenosarchaea group</taxon>
        <taxon>Halobacteria</taxon>
        <taxon>Halobacteriales</taxon>
        <taxon>Haloarculaceae</taxon>
        <taxon>Halorientalis</taxon>
    </lineage>
</organism>
<name>A0A498KVB0_9EURY</name>
<comment type="catalytic activity">
    <reaction evidence="8">
        <text>L-arginine + H2O = urea + L-ornithine</text>
        <dbReference type="Rhea" id="RHEA:20569"/>
        <dbReference type="ChEBI" id="CHEBI:15377"/>
        <dbReference type="ChEBI" id="CHEBI:16199"/>
        <dbReference type="ChEBI" id="CHEBI:32682"/>
        <dbReference type="ChEBI" id="CHEBI:46911"/>
        <dbReference type="EC" id="3.5.3.1"/>
    </reaction>
</comment>
<keyword evidence="5 9" id="KW-0479">Metal-binding</keyword>
<dbReference type="EC" id="3.5.3.1" evidence="2"/>
<evidence type="ECO:0000256" key="3">
    <source>
        <dbReference type="ARBA" id="ARBA00018123"/>
    </source>
</evidence>
<dbReference type="PANTHER" id="PTHR43782">
    <property type="entry name" value="ARGINASE"/>
    <property type="match status" value="1"/>
</dbReference>